<organism evidence="1 2">
    <name type="scientific">Mycena chlorophos</name>
    <name type="common">Agaric fungus</name>
    <name type="synonym">Agaricus chlorophos</name>
    <dbReference type="NCBI Taxonomy" id="658473"/>
    <lineage>
        <taxon>Eukaryota</taxon>
        <taxon>Fungi</taxon>
        <taxon>Dikarya</taxon>
        <taxon>Basidiomycota</taxon>
        <taxon>Agaricomycotina</taxon>
        <taxon>Agaricomycetes</taxon>
        <taxon>Agaricomycetidae</taxon>
        <taxon>Agaricales</taxon>
        <taxon>Marasmiineae</taxon>
        <taxon>Mycenaceae</taxon>
        <taxon>Mycena</taxon>
    </lineage>
</organism>
<dbReference type="OrthoDB" id="10263222at2759"/>
<keyword evidence="2" id="KW-1185">Reference proteome</keyword>
<evidence type="ECO:0008006" key="3">
    <source>
        <dbReference type="Google" id="ProtNLM"/>
    </source>
</evidence>
<dbReference type="GO" id="GO:0090730">
    <property type="term" value="C:Las1 complex"/>
    <property type="evidence" value="ECO:0007669"/>
    <property type="project" value="InterPro"/>
</dbReference>
<dbReference type="Proteomes" id="UP000613580">
    <property type="component" value="Unassembled WGS sequence"/>
</dbReference>
<dbReference type="GO" id="GO:0030687">
    <property type="term" value="C:preribosome, large subunit precursor"/>
    <property type="evidence" value="ECO:0007669"/>
    <property type="project" value="TreeGrafter"/>
</dbReference>
<dbReference type="GO" id="GO:0000470">
    <property type="term" value="P:maturation of LSU-rRNA"/>
    <property type="evidence" value="ECO:0007669"/>
    <property type="project" value="TreeGrafter"/>
</dbReference>
<sequence>MRLPRRVPWATIGELDELCAWIYADQSDVDAKINAINRLTAWSNITALPHALDATLALLCVLVQDLQPLSSYLSLRHSYAAAIIRLVNGLVDPLQQGLYARSIASIANQLGLPAWLVELRHAATHENLPSLELLRQAAREVVPCVNSLFLVALTAKQSMAWLLHNYFLPTINPSTTLAAPAPSLRPLAPLLKQYKTLSKLVTRDATLKTQQLQIQTVLRDVERWIAEAVVAARVATGVAAWTDENPKERWALERLCDALLDKAALVPLSKKKRIFPRDDFYPPPAAVAIWAPLLRQVSSVHLDLPFVLVNRIIAYLTADVASEEFVAISPDITYDACLARWAFWTLQTLSPGPDSKRDVLIALATGLGPALSLSRDVSAANSMMQALCVGEPELQRSFDLLVQPLPVRASDWSPHDISVMDERLAALLALPESSVEAVDAAPRGSGPDIGATTEIAPGWRLLGSDSSWRASPIGVHVAG</sequence>
<protein>
    <recommendedName>
        <fullName evidence="3">Las1-domain-containing protein</fullName>
    </recommendedName>
</protein>
<comment type="caution">
    <text evidence="1">The sequence shown here is derived from an EMBL/GenBank/DDBJ whole genome shotgun (WGS) entry which is preliminary data.</text>
</comment>
<proteinExistence type="predicted"/>
<dbReference type="GO" id="GO:0000460">
    <property type="term" value="P:maturation of 5.8S rRNA"/>
    <property type="evidence" value="ECO:0007669"/>
    <property type="project" value="TreeGrafter"/>
</dbReference>
<gene>
    <name evidence="1" type="ORF">HMN09_00601800</name>
</gene>
<dbReference type="EMBL" id="JACAZE010000007">
    <property type="protein sequence ID" value="KAF7310590.1"/>
    <property type="molecule type" value="Genomic_DNA"/>
</dbReference>
<name>A0A8H6T498_MYCCL</name>
<dbReference type="PANTHER" id="PTHR15002">
    <property type="entry name" value="RIBOSOMAL BIOGENESIS PROTEIN LAS1L"/>
    <property type="match status" value="1"/>
</dbReference>
<reference evidence="1" key="1">
    <citation type="submission" date="2020-05" db="EMBL/GenBank/DDBJ databases">
        <title>Mycena genomes resolve the evolution of fungal bioluminescence.</title>
        <authorList>
            <person name="Tsai I.J."/>
        </authorList>
    </citation>
    <scope>NUCLEOTIDE SEQUENCE</scope>
    <source>
        <strain evidence="1">110903Hualien_Pintung</strain>
    </source>
</reference>
<evidence type="ECO:0000313" key="1">
    <source>
        <dbReference type="EMBL" id="KAF7310590.1"/>
    </source>
</evidence>
<dbReference type="GO" id="GO:0004519">
    <property type="term" value="F:endonuclease activity"/>
    <property type="evidence" value="ECO:0007669"/>
    <property type="project" value="InterPro"/>
</dbReference>
<dbReference type="PANTHER" id="PTHR15002:SF0">
    <property type="entry name" value="RIBOSOMAL BIOGENESIS PROTEIN LAS1L"/>
    <property type="match status" value="1"/>
</dbReference>
<accession>A0A8H6T498</accession>
<dbReference type="InterPro" id="IPR007174">
    <property type="entry name" value="Las1"/>
</dbReference>
<evidence type="ECO:0000313" key="2">
    <source>
        <dbReference type="Proteomes" id="UP000613580"/>
    </source>
</evidence>
<dbReference type="AlphaFoldDB" id="A0A8H6T498"/>
<dbReference type="Pfam" id="PF04031">
    <property type="entry name" value="Las1"/>
    <property type="match status" value="1"/>
</dbReference>